<dbReference type="Proteomes" id="UP000029108">
    <property type="component" value="Unassembled WGS sequence"/>
</dbReference>
<dbReference type="STRING" id="1437608.GCA_000771645_01971"/>
<dbReference type="EMBL" id="JGYN01000017">
    <property type="protein sequence ID" value="KFI50175.1"/>
    <property type="molecule type" value="Genomic_DNA"/>
</dbReference>
<name>A0A086ZUH5_9BIFI</name>
<accession>A0A086ZUH5</accession>
<dbReference type="AlphaFoldDB" id="A0A086ZUH5"/>
<gene>
    <name evidence="1" type="ORF">BBIA_1657</name>
</gene>
<sequence length="70" mass="7562">MMAAHAKMTSDPMDEIDLLDTQELLGLLSRLDAPNDVLTRSFVIGVEYGRRLEAEHGSLVAAHAARGGVQ</sequence>
<keyword evidence="2" id="KW-1185">Reference proteome</keyword>
<evidence type="ECO:0000313" key="2">
    <source>
        <dbReference type="Proteomes" id="UP000029108"/>
    </source>
</evidence>
<protein>
    <submittedName>
        <fullName evidence="1">Uncharacterized protein</fullName>
    </submittedName>
</protein>
<proteinExistence type="predicted"/>
<organism evidence="1 2">
    <name type="scientific">Bifidobacterium biavatii DSM 23969</name>
    <dbReference type="NCBI Taxonomy" id="1437608"/>
    <lineage>
        <taxon>Bacteria</taxon>
        <taxon>Bacillati</taxon>
        <taxon>Actinomycetota</taxon>
        <taxon>Actinomycetes</taxon>
        <taxon>Bifidobacteriales</taxon>
        <taxon>Bifidobacteriaceae</taxon>
        <taxon>Bifidobacterium</taxon>
    </lineage>
</organism>
<reference evidence="1 2" key="1">
    <citation type="submission" date="2014-03" db="EMBL/GenBank/DDBJ databases">
        <title>Genomics of Bifidobacteria.</title>
        <authorList>
            <person name="Ventura M."/>
            <person name="Milani C."/>
            <person name="Lugli G.A."/>
        </authorList>
    </citation>
    <scope>NUCLEOTIDE SEQUENCE [LARGE SCALE GENOMIC DNA]</scope>
    <source>
        <strain evidence="1 2">DSM 23969</strain>
    </source>
</reference>
<comment type="caution">
    <text evidence="1">The sequence shown here is derived from an EMBL/GenBank/DDBJ whole genome shotgun (WGS) entry which is preliminary data.</text>
</comment>
<evidence type="ECO:0000313" key="1">
    <source>
        <dbReference type="EMBL" id="KFI50175.1"/>
    </source>
</evidence>